<protein>
    <submittedName>
        <fullName evidence="1">Uncharacterized protein</fullName>
    </submittedName>
</protein>
<reference evidence="1 2" key="1">
    <citation type="journal article" date="2021" name="Commun. Biol.">
        <title>The genome of Shorea leprosula (Dipterocarpaceae) highlights the ecological relevance of drought in aseasonal tropical rainforests.</title>
        <authorList>
            <person name="Ng K.K.S."/>
            <person name="Kobayashi M.J."/>
            <person name="Fawcett J.A."/>
            <person name="Hatakeyama M."/>
            <person name="Paape T."/>
            <person name="Ng C.H."/>
            <person name="Ang C.C."/>
            <person name="Tnah L.H."/>
            <person name="Lee C.T."/>
            <person name="Nishiyama T."/>
            <person name="Sese J."/>
            <person name="O'Brien M.J."/>
            <person name="Copetti D."/>
            <person name="Mohd Noor M.I."/>
            <person name="Ong R.C."/>
            <person name="Putra M."/>
            <person name="Sireger I.Z."/>
            <person name="Indrioko S."/>
            <person name="Kosugi Y."/>
            <person name="Izuno A."/>
            <person name="Isagi Y."/>
            <person name="Lee S.L."/>
            <person name="Shimizu K.K."/>
        </authorList>
    </citation>
    <scope>NUCLEOTIDE SEQUENCE [LARGE SCALE GENOMIC DNA]</scope>
    <source>
        <strain evidence="1">214</strain>
    </source>
</reference>
<name>A0AAV5MLR8_9ROSI</name>
<dbReference type="Proteomes" id="UP001054252">
    <property type="component" value="Unassembled WGS sequence"/>
</dbReference>
<feature type="non-terminal residue" evidence="1">
    <location>
        <position position="126"/>
    </location>
</feature>
<proteinExistence type="predicted"/>
<evidence type="ECO:0000313" key="1">
    <source>
        <dbReference type="EMBL" id="GKV50815.1"/>
    </source>
</evidence>
<evidence type="ECO:0000313" key="2">
    <source>
        <dbReference type="Proteomes" id="UP001054252"/>
    </source>
</evidence>
<gene>
    <name evidence="1" type="ORF">SLEP1_g57505</name>
</gene>
<dbReference type="AlphaFoldDB" id="A0AAV5MLR8"/>
<dbReference type="EMBL" id="BPVZ01000399">
    <property type="protein sequence ID" value="GKV50815.1"/>
    <property type="molecule type" value="Genomic_DNA"/>
</dbReference>
<accession>A0AAV5MLR8</accession>
<keyword evidence="2" id="KW-1185">Reference proteome</keyword>
<sequence>MESPFSSWTLVADRKGFCATFFVSRETGPRDLAFFLEGFGLGITKEMSGAGGGMGGRATDLLTSGWVGLRTWASTIGQGLTSISAVPSFEIALFPVSATAFFFICPDQFGFLIHQFLNYSKTILLR</sequence>
<organism evidence="1 2">
    <name type="scientific">Rubroshorea leprosula</name>
    <dbReference type="NCBI Taxonomy" id="152421"/>
    <lineage>
        <taxon>Eukaryota</taxon>
        <taxon>Viridiplantae</taxon>
        <taxon>Streptophyta</taxon>
        <taxon>Embryophyta</taxon>
        <taxon>Tracheophyta</taxon>
        <taxon>Spermatophyta</taxon>
        <taxon>Magnoliopsida</taxon>
        <taxon>eudicotyledons</taxon>
        <taxon>Gunneridae</taxon>
        <taxon>Pentapetalae</taxon>
        <taxon>rosids</taxon>
        <taxon>malvids</taxon>
        <taxon>Malvales</taxon>
        <taxon>Dipterocarpaceae</taxon>
        <taxon>Rubroshorea</taxon>
    </lineage>
</organism>
<comment type="caution">
    <text evidence="1">The sequence shown here is derived from an EMBL/GenBank/DDBJ whole genome shotgun (WGS) entry which is preliminary data.</text>
</comment>